<evidence type="ECO:0000313" key="3">
    <source>
        <dbReference type="EMBL" id="MQM27597.1"/>
    </source>
</evidence>
<evidence type="ECO:0000259" key="2">
    <source>
        <dbReference type="Pfam" id="PF01636"/>
    </source>
</evidence>
<sequence length="326" mass="34440">MMPLIAIDELKRTVSDAWDSPVADEVAAAWGYPPGTAKWWRSSASHVFVLPDPDGKRYLRFVPDAYAGAERFAAVSAVMDRLAGAGADVVRPVPARSGALTATVPTPLGPMHAMVVEAAPGGERDVEDLTEAGARDWGRALAAVHRAAEGIDVALPEAFTELAKVPDRFAGDPALVAAAARLSDRLAGLPRSGFGIVHGDFELDNLAWSGSRATAFDFDEAARSWYAADIAFALRDLTGPDGEPGAAHRGRFDAFLAGYRGMRPFGDDERAHLRLFAGVHAVCSLVRIAAAVEGAGGDGWMGELRSSLDDLSRSHRKLATAVAADL</sequence>
<accession>A0A6L5GD22</accession>
<evidence type="ECO:0000256" key="1">
    <source>
        <dbReference type="ARBA" id="ARBA00038240"/>
    </source>
</evidence>
<keyword evidence="4" id="KW-1185">Reference proteome</keyword>
<dbReference type="SUPFAM" id="SSF56112">
    <property type="entry name" value="Protein kinase-like (PK-like)"/>
    <property type="match status" value="1"/>
</dbReference>
<dbReference type="Gene3D" id="3.90.1200.10">
    <property type="match status" value="1"/>
</dbReference>
<feature type="domain" description="Aminoglycoside phosphotransferase" evidence="2">
    <location>
        <begin position="45"/>
        <end position="265"/>
    </location>
</feature>
<keyword evidence="3" id="KW-0808">Transferase</keyword>
<dbReference type="Proteomes" id="UP000477750">
    <property type="component" value="Unassembled WGS sequence"/>
</dbReference>
<comment type="similarity">
    <text evidence="1">Belongs to the pseudomonas-type ThrB family.</text>
</comment>
<reference evidence="3 4" key="1">
    <citation type="submission" date="2019-10" db="EMBL/GenBank/DDBJ databases">
        <title>Glycomyces albidus sp. nov., a novel actinomycete isolated from rhizosphere soil of wheat (Triticum aestivum L.).</title>
        <authorList>
            <person name="Qian L."/>
        </authorList>
    </citation>
    <scope>NUCLEOTIDE SEQUENCE [LARGE SCALE GENOMIC DNA]</scope>
    <source>
        <strain evidence="3 4">NEAU-7082</strain>
    </source>
</reference>
<dbReference type="InterPro" id="IPR050249">
    <property type="entry name" value="Pseudomonas-type_ThrB"/>
</dbReference>
<organism evidence="3 4">
    <name type="scientific">Glycomyces albidus</name>
    <dbReference type="NCBI Taxonomy" id="2656774"/>
    <lineage>
        <taxon>Bacteria</taxon>
        <taxon>Bacillati</taxon>
        <taxon>Actinomycetota</taxon>
        <taxon>Actinomycetes</taxon>
        <taxon>Glycomycetales</taxon>
        <taxon>Glycomycetaceae</taxon>
        <taxon>Glycomyces</taxon>
    </lineage>
</organism>
<dbReference type="PANTHER" id="PTHR21064:SF6">
    <property type="entry name" value="AMINOGLYCOSIDE PHOSPHOTRANSFERASE DOMAIN-CONTAINING PROTEIN"/>
    <property type="match status" value="1"/>
</dbReference>
<dbReference type="GO" id="GO:0004413">
    <property type="term" value="F:homoserine kinase activity"/>
    <property type="evidence" value="ECO:0007669"/>
    <property type="project" value="TreeGrafter"/>
</dbReference>
<dbReference type="EMBL" id="WIAO01000026">
    <property type="protein sequence ID" value="MQM27597.1"/>
    <property type="molecule type" value="Genomic_DNA"/>
</dbReference>
<proteinExistence type="inferred from homology"/>
<dbReference type="RefSeq" id="WP_153026728.1">
    <property type="nucleotide sequence ID" value="NZ_WIAO01000026.1"/>
</dbReference>
<gene>
    <name evidence="3" type="ORF">GFD30_18780</name>
</gene>
<protein>
    <submittedName>
        <fullName evidence="3">Phosphotransferase</fullName>
    </submittedName>
</protein>
<name>A0A6L5GD22_9ACTN</name>
<dbReference type="PANTHER" id="PTHR21064">
    <property type="entry name" value="AMINOGLYCOSIDE PHOSPHOTRANSFERASE DOMAIN-CONTAINING PROTEIN-RELATED"/>
    <property type="match status" value="1"/>
</dbReference>
<dbReference type="AlphaFoldDB" id="A0A6L5GD22"/>
<dbReference type="InterPro" id="IPR002575">
    <property type="entry name" value="Aminoglycoside_PTrfase"/>
</dbReference>
<dbReference type="Pfam" id="PF01636">
    <property type="entry name" value="APH"/>
    <property type="match status" value="1"/>
</dbReference>
<comment type="caution">
    <text evidence="3">The sequence shown here is derived from an EMBL/GenBank/DDBJ whole genome shotgun (WGS) entry which is preliminary data.</text>
</comment>
<dbReference type="InterPro" id="IPR011009">
    <property type="entry name" value="Kinase-like_dom_sf"/>
</dbReference>
<evidence type="ECO:0000313" key="4">
    <source>
        <dbReference type="Proteomes" id="UP000477750"/>
    </source>
</evidence>
<dbReference type="GO" id="GO:0009088">
    <property type="term" value="P:threonine biosynthetic process"/>
    <property type="evidence" value="ECO:0007669"/>
    <property type="project" value="TreeGrafter"/>
</dbReference>